<dbReference type="GO" id="GO:0016020">
    <property type="term" value="C:membrane"/>
    <property type="evidence" value="ECO:0007669"/>
    <property type="project" value="UniProtKB-SubCell"/>
</dbReference>
<name>A0A2S6G5K1_9GAMM</name>
<dbReference type="InterPro" id="IPR044772">
    <property type="entry name" value="NO3_transporter"/>
</dbReference>
<dbReference type="PANTHER" id="PTHR23515">
    <property type="entry name" value="HIGH-AFFINITY NITRATE TRANSPORTER 2.3"/>
    <property type="match status" value="1"/>
</dbReference>
<keyword evidence="3 6" id="KW-0812">Transmembrane</keyword>
<dbReference type="Gene3D" id="1.20.1250.20">
    <property type="entry name" value="MFS general substrate transporter like domains"/>
    <property type="match status" value="2"/>
</dbReference>
<evidence type="ECO:0000256" key="2">
    <source>
        <dbReference type="ARBA" id="ARBA00008432"/>
    </source>
</evidence>
<feature type="transmembrane region" description="Helical" evidence="6">
    <location>
        <begin position="137"/>
        <end position="157"/>
    </location>
</feature>
<dbReference type="InterPro" id="IPR036259">
    <property type="entry name" value="MFS_trans_sf"/>
</dbReference>
<evidence type="ECO:0000313" key="7">
    <source>
        <dbReference type="EMBL" id="PPK50078.1"/>
    </source>
</evidence>
<comment type="subcellular location">
    <subcellularLocation>
        <location evidence="1">Membrane</location>
        <topology evidence="1">Multi-pass membrane protein</topology>
    </subcellularLocation>
</comment>
<dbReference type="EMBL" id="PTIT01000035">
    <property type="protein sequence ID" value="PPK50078.1"/>
    <property type="molecule type" value="Genomic_DNA"/>
</dbReference>
<dbReference type="Proteomes" id="UP000239648">
    <property type="component" value="Unassembled WGS sequence"/>
</dbReference>
<protein>
    <submittedName>
        <fullName evidence="8">NNP family nitrate/nitrite transporter-like MFS transporter</fullName>
    </submittedName>
</protein>
<evidence type="ECO:0000313" key="10">
    <source>
        <dbReference type="Proteomes" id="UP000239648"/>
    </source>
</evidence>
<feature type="transmembrane region" description="Helical" evidence="6">
    <location>
        <begin position="172"/>
        <end position="196"/>
    </location>
</feature>
<accession>A0A2S6G5K1</accession>
<feature type="transmembrane region" description="Helical" evidence="6">
    <location>
        <begin position="104"/>
        <end position="125"/>
    </location>
</feature>
<comment type="similarity">
    <text evidence="2">Belongs to the major facilitator superfamily. Nitrate/nitrite porter (TC 2.A.1.8) family.</text>
</comment>
<dbReference type="GO" id="GO:0015112">
    <property type="term" value="F:nitrate transmembrane transporter activity"/>
    <property type="evidence" value="ECO:0007669"/>
    <property type="project" value="InterPro"/>
</dbReference>
<evidence type="ECO:0000313" key="8">
    <source>
        <dbReference type="EMBL" id="PPK54417.1"/>
    </source>
</evidence>
<keyword evidence="5 6" id="KW-0472">Membrane</keyword>
<feature type="transmembrane region" description="Helical" evidence="6">
    <location>
        <begin position="354"/>
        <end position="376"/>
    </location>
</feature>
<evidence type="ECO:0000256" key="6">
    <source>
        <dbReference type="SAM" id="Phobius"/>
    </source>
</evidence>
<dbReference type="EMBL" id="PTIU01000014">
    <property type="protein sequence ID" value="PPK54417.1"/>
    <property type="molecule type" value="Genomic_DNA"/>
</dbReference>
<dbReference type="RefSeq" id="WP_104416338.1">
    <property type="nucleotide sequence ID" value="NZ_PTIT01000035.1"/>
</dbReference>
<keyword evidence="4 6" id="KW-1133">Transmembrane helix</keyword>
<evidence type="ECO:0000256" key="3">
    <source>
        <dbReference type="ARBA" id="ARBA00022692"/>
    </source>
</evidence>
<evidence type="ECO:0000313" key="9">
    <source>
        <dbReference type="Proteomes" id="UP000239446"/>
    </source>
</evidence>
<feature type="transmembrane region" description="Helical" evidence="6">
    <location>
        <begin position="318"/>
        <end position="342"/>
    </location>
</feature>
<evidence type="ECO:0000256" key="5">
    <source>
        <dbReference type="ARBA" id="ARBA00023136"/>
    </source>
</evidence>
<reference evidence="7 10" key="1">
    <citation type="submission" date="2018-02" db="EMBL/GenBank/DDBJ databases">
        <title>Deep subsurface shale carbon reservoir microbial communities from Ohio and West Virginia, USA.</title>
        <authorList>
            <person name="Wrighton K."/>
        </authorList>
    </citation>
    <scope>NUCLEOTIDE SEQUENCE [LARGE SCALE GENOMIC DNA]</scope>
    <source>
        <strain evidence="7 10">UTICA-S1B6</strain>
    </source>
</reference>
<feature type="transmembrane region" description="Helical" evidence="6">
    <location>
        <begin position="82"/>
        <end position="98"/>
    </location>
</feature>
<dbReference type="Proteomes" id="UP000239446">
    <property type="component" value="Unassembled WGS sequence"/>
</dbReference>
<dbReference type="SUPFAM" id="SSF103473">
    <property type="entry name" value="MFS general substrate transporter"/>
    <property type="match status" value="1"/>
</dbReference>
<dbReference type="AlphaFoldDB" id="A0A2S6G5K1"/>
<gene>
    <name evidence="8" type="ORF">B0H24_10149</name>
    <name evidence="7" type="ORF">BY455_13522</name>
</gene>
<proteinExistence type="inferred from homology"/>
<feature type="transmembrane region" description="Helical" evidence="6">
    <location>
        <begin position="256"/>
        <end position="274"/>
    </location>
</feature>
<sequence>MQAPLADDDRLASLAVILPLAVTGFVVASACWTLFAVVGVHIREDLALNSFQFGALLAMPMASGAALAIPAGLAAQRHGARFIMLWCLAGLALCMALLPGVESYYGYLAVASGLGFAGGFYSAGLQFVISHCPVRRLGLVLGIFGAGVTGAGLSYHLVPLFHEAFSWQGAPVAYLIVLSLLIALLLMLTAPDIPGLADQRRTSLASFCYLLQRRQTLPMSIHFGMVAGSFFALALWLPDFLSAQFSLQLDAGAGMAQWFVIPGALAQITGGWLSDHFGSIRVTTRALAVCLCALFVLSYPPMTLFIRGIDAVIVIKFALPLMVEGGLVVMLGVAMGCAMGSAQRVVILMNRSEAALFAGFLLVTACSVAFLLSLLFGAINQWLGVRTAVFMVLFGVFGASLLMFAWWTKRPESKVLVPPQSLS</sequence>
<feature type="transmembrane region" description="Helical" evidence="6">
    <location>
        <begin position="55"/>
        <end position="75"/>
    </location>
</feature>
<reference evidence="8 9" key="2">
    <citation type="submission" date="2018-02" db="EMBL/GenBank/DDBJ databases">
        <title>Subsurface microbial communities from deep shales in Ohio and West Virginia, USA.</title>
        <authorList>
            <person name="Wrighton K."/>
        </authorList>
    </citation>
    <scope>NUCLEOTIDE SEQUENCE [LARGE SCALE GENOMIC DNA]</scope>
    <source>
        <strain evidence="8 9">UTICA-S1B9</strain>
    </source>
</reference>
<dbReference type="Pfam" id="PF07690">
    <property type="entry name" value="MFS_1"/>
    <property type="match status" value="1"/>
</dbReference>
<feature type="transmembrane region" description="Helical" evidence="6">
    <location>
        <begin position="217"/>
        <end position="236"/>
    </location>
</feature>
<evidence type="ECO:0000256" key="4">
    <source>
        <dbReference type="ARBA" id="ARBA00022989"/>
    </source>
</evidence>
<organism evidence="8 9">
    <name type="scientific">Marinobacter persicus</name>
    <dbReference type="NCBI Taxonomy" id="930118"/>
    <lineage>
        <taxon>Bacteria</taxon>
        <taxon>Pseudomonadati</taxon>
        <taxon>Pseudomonadota</taxon>
        <taxon>Gammaproteobacteria</taxon>
        <taxon>Pseudomonadales</taxon>
        <taxon>Marinobacteraceae</taxon>
        <taxon>Marinobacter</taxon>
    </lineage>
</organism>
<comment type="caution">
    <text evidence="8">The sequence shown here is derived from an EMBL/GenBank/DDBJ whole genome shotgun (WGS) entry which is preliminary data.</text>
</comment>
<dbReference type="InterPro" id="IPR011701">
    <property type="entry name" value="MFS"/>
</dbReference>
<evidence type="ECO:0000256" key="1">
    <source>
        <dbReference type="ARBA" id="ARBA00004141"/>
    </source>
</evidence>
<feature type="transmembrane region" description="Helical" evidence="6">
    <location>
        <begin position="286"/>
        <end position="306"/>
    </location>
</feature>
<feature type="transmembrane region" description="Helical" evidence="6">
    <location>
        <begin position="12"/>
        <end position="35"/>
    </location>
</feature>
<feature type="transmembrane region" description="Helical" evidence="6">
    <location>
        <begin position="388"/>
        <end position="407"/>
    </location>
</feature>
<dbReference type="OrthoDB" id="9771451at2"/>
<keyword evidence="10" id="KW-1185">Reference proteome</keyword>